<evidence type="ECO:0000256" key="5">
    <source>
        <dbReference type="ARBA" id="ARBA00022840"/>
    </source>
</evidence>
<feature type="region of interest" description="Disordered" evidence="7">
    <location>
        <begin position="1"/>
        <end position="33"/>
    </location>
</feature>
<evidence type="ECO:0000256" key="1">
    <source>
        <dbReference type="ARBA" id="ARBA00004496"/>
    </source>
</evidence>
<dbReference type="InterPro" id="IPR003714">
    <property type="entry name" value="PhoH"/>
</dbReference>
<evidence type="ECO:0000256" key="6">
    <source>
        <dbReference type="ARBA" id="ARBA00039970"/>
    </source>
</evidence>
<dbReference type="Gene3D" id="3.40.50.300">
    <property type="entry name" value="P-loop containing nucleotide triphosphate hydrolases"/>
    <property type="match status" value="1"/>
</dbReference>
<dbReference type="GO" id="GO:0005524">
    <property type="term" value="F:ATP binding"/>
    <property type="evidence" value="ECO:0007669"/>
    <property type="project" value="UniProtKB-KW"/>
</dbReference>
<evidence type="ECO:0000256" key="3">
    <source>
        <dbReference type="ARBA" id="ARBA00022490"/>
    </source>
</evidence>
<feature type="domain" description="PhoH-like protein" evidence="8">
    <location>
        <begin position="136"/>
        <end position="338"/>
    </location>
</feature>
<evidence type="ECO:0000313" key="11">
    <source>
        <dbReference type="EMBL" id="CAB4933931.1"/>
    </source>
</evidence>
<dbReference type="EMBL" id="CAFBMH010000162">
    <property type="protein sequence ID" value="CAB4933931.1"/>
    <property type="molecule type" value="Genomic_DNA"/>
</dbReference>
<keyword evidence="4" id="KW-0547">Nucleotide-binding</keyword>
<keyword evidence="5" id="KW-0067">ATP-binding</keyword>
<dbReference type="GO" id="GO:0005829">
    <property type="term" value="C:cytosol"/>
    <property type="evidence" value="ECO:0007669"/>
    <property type="project" value="TreeGrafter"/>
</dbReference>
<dbReference type="EMBL" id="CAEZYR010000025">
    <property type="protein sequence ID" value="CAB4737573.1"/>
    <property type="molecule type" value="Genomic_DNA"/>
</dbReference>
<dbReference type="EMBL" id="CAFBOS010000056">
    <property type="protein sequence ID" value="CAB4992862.1"/>
    <property type="molecule type" value="Genomic_DNA"/>
</dbReference>
<gene>
    <name evidence="9" type="ORF">UFOPK2754_00932</name>
    <name evidence="10" type="ORF">UFOPK3139_00548</name>
    <name evidence="11" type="ORF">UFOPK3543_02834</name>
    <name evidence="12" type="ORF">UFOPK3967_01121</name>
</gene>
<comment type="subcellular location">
    <subcellularLocation>
        <location evidence="1">Cytoplasm</location>
    </subcellularLocation>
</comment>
<dbReference type="PANTHER" id="PTHR30473:SF1">
    <property type="entry name" value="PHOH-LIKE PROTEIN"/>
    <property type="match status" value="1"/>
</dbReference>
<dbReference type="InterPro" id="IPR051451">
    <property type="entry name" value="PhoH2-like"/>
</dbReference>
<evidence type="ECO:0000313" key="12">
    <source>
        <dbReference type="EMBL" id="CAB4992862.1"/>
    </source>
</evidence>
<comment type="similarity">
    <text evidence="2">Belongs to the PhoH family.</text>
</comment>
<evidence type="ECO:0000256" key="7">
    <source>
        <dbReference type="SAM" id="MobiDB-lite"/>
    </source>
</evidence>
<evidence type="ECO:0000259" key="8">
    <source>
        <dbReference type="Pfam" id="PF02562"/>
    </source>
</evidence>
<protein>
    <recommendedName>
        <fullName evidence="6">PhoH-like protein</fullName>
    </recommendedName>
</protein>
<sequence length="349" mass="37967">MGNMTQPPTSVEPGSAPQGPVDLTGPGAEPSPPVKINVPGNHLMAALLGPRDELLRLVEAAFANTTVHVRGNEITVTGADAAMVARVFEELVVLLQQGHPLESRTVTRAIDMVRVNERPSEVLTTQILRTSKGVPIRPKSTGQKRYVEAIAKNVITFGIGPAGTGKSWLAVAMAVQAFQAKRVDRIILTRPAVEAGERLGFLPGDLMAKVDPYLRPLYDALYDMVDTDGTQKLLEKGNVEVAPLAFMRGRTLNNSFIILDEAQNTTPEQMKMFLTRIGFGSRAVITGDRSQVDVPGGRSGLDGLEDLLEHIDGLDFVHLTSRDVVRHRIVQDIVEAYDRASVVDVNKRR</sequence>
<dbReference type="FunFam" id="3.40.50.300:FF:000013">
    <property type="entry name" value="PhoH family ATPase"/>
    <property type="match status" value="1"/>
</dbReference>
<dbReference type="Pfam" id="PF02562">
    <property type="entry name" value="PhoH"/>
    <property type="match status" value="1"/>
</dbReference>
<keyword evidence="3" id="KW-0963">Cytoplasm</keyword>
<evidence type="ECO:0000256" key="2">
    <source>
        <dbReference type="ARBA" id="ARBA00010393"/>
    </source>
</evidence>
<dbReference type="AlphaFoldDB" id="A0A6J6ZHD7"/>
<evidence type="ECO:0000313" key="9">
    <source>
        <dbReference type="EMBL" id="CAB4737573.1"/>
    </source>
</evidence>
<dbReference type="EMBL" id="CAFABA010000014">
    <property type="protein sequence ID" value="CAB4818498.1"/>
    <property type="molecule type" value="Genomic_DNA"/>
</dbReference>
<dbReference type="SUPFAM" id="SSF52540">
    <property type="entry name" value="P-loop containing nucleoside triphosphate hydrolases"/>
    <property type="match status" value="1"/>
</dbReference>
<dbReference type="PANTHER" id="PTHR30473">
    <property type="entry name" value="PROTEIN PHOH"/>
    <property type="match status" value="1"/>
</dbReference>
<reference evidence="10" key="1">
    <citation type="submission" date="2020-05" db="EMBL/GenBank/DDBJ databases">
        <authorList>
            <person name="Chiriac C."/>
            <person name="Salcher M."/>
            <person name="Ghai R."/>
            <person name="Kavagutti S V."/>
        </authorList>
    </citation>
    <scope>NUCLEOTIDE SEQUENCE</scope>
</reference>
<proteinExistence type="inferred from homology"/>
<dbReference type="InterPro" id="IPR027417">
    <property type="entry name" value="P-loop_NTPase"/>
</dbReference>
<accession>A0A6J6ZHD7</accession>
<evidence type="ECO:0000256" key="4">
    <source>
        <dbReference type="ARBA" id="ARBA00022741"/>
    </source>
</evidence>
<organism evidence="10">
    <name type="scientific">freshwater metagenome</name>
    <dbReference type="NCBI Taxonomy" id="449393"/>
    <lineage>
        <taxon>unclassified sequences</taxon>
        <taxon>metagenomes</taxon>
        <taxon>ecological metagenomes</taxon>
    </lineage>
</organism>
<name>A0A6J6ZHD7_9ZZZZ</name>
<evidence type="ECO:0000313" key="10">
    <source>
        <dbReference type="EMBL" id="CAB4818498.1"/>
    </source>
</evidence>